<reference evidence="3" key="1">
    <citation type="submission" date="2020-06" db="EMBL/GenBank/DDBJ databases">
        <authorList>
            <person name="Li T."/>
            <person name="Hu X."/>
            <person name="Zhang T."/>
            <person name="Song X."/>
            <person name="Zhang H."/>
            <person name="Dai N."/>
            <person name="Sheng W."/>
            <person name="Hou X."/>
            <person name="Wei L."/>
        </authorList>
    </citation>
    <scope>NUCLEOTIDE SEQUENCE</scope>
    <source>
        <strain evidence="3">KEN1</strain>
        <tissue evidence="3">Leaf</tissue>
    </source>
</reference>
<feature type="compositionally biased region" description="Acidic residues" evidence="1">
    <location>
        <begin position="250"/>
        <end position="260"/>
    </location>
</feature>
<sequence length="260" mass="29859">MADGWTDRKHRSLINFLVNSPKGTKFIGSVDASSYSYTGEKLFELLDKFVQQIGEKNVNQFITDSTSANVLDDMVRPAKIRFATAFLTLKRFHTEKANLKKMFTSEKWTKSKANEAIAASFSNVEEKYQKEIDIIDARWDIQLHRPLHAAGYYLNHEFYYSNPSVEQDKEVMGGLFKCIERLIPNGDVQDKLIKELAFYKKAEGIFGIPMAIRQRSTGASDDIDESNEWLLGRLNLSEEDDNEETARVYEDDDLTWEDVA</sequence>
<evidence type="ECO:0000256" key="1">
    <source>
        <dbReference type="SAM" id="MobiDB-lite"/>
    </source>
</evidence>
<feature type="region of interest" description="Disordered" evidence="1">
    <location>
        <begin position="240"/>
        <end position="260"/>
    </location>
</feature>
<reference evidence="3" key="2">
    <citation type="journal article" date="2024" name="Plant">
        <title>Genomic evolution and insights into agronomic trait innovations of Sesamum species.</title>
        <authorList>
            <person name="Miao H."/>
            <person name="Wang L."/>
            <person name="Qu L."/>
            <person name="Liu H."/>
            <person name="Sun Y."/>
            <person name="Le M."/>
            <person name="Wang Q."/>
            <person name="Wei S."/>
            <person name="Zheng Y."/>
            <person name="Lin W."/>
            <person name="Duan Y."/>
            <person name="Cao H."/>
            <person name="Xiong S."/>
            <person name="Wang X."/>
            <person name="Wei L."/>
            <person name="Li C."/>
            <person name="Ma Q."/>
            <person name="Ju M."/>
            <person name="Zhao R."/>
            <person name="Li G."/>
            <person name="Mu C."/>
            <person name="Tian Q."/>
            <person name="Mei H."/>
            <person name="Zhang T."/>
            <person name="Gao T."/>
            <person name="Zhang H."/>
        </authorList>
    </citation>
    <scope>NUCLEOTIDE SEQUENCE</scope>
    <source>
        <strain evidence="3">KEN1</strain>
    </source>
</reference>
<evidence type="ECO:0000259" key="2">
    <source>
        <dbReference type="Pfam" id="PF04937"/>
    </source>
</evidence>
<dbReference type="AlphaFoldDB" id="A0AAW2Y9D7"/>
<feature type="domain" description="DUF659" evidence="2">
    <location>
        <begin position="1"/>
        <end position="70"/>
    </location>
</feature>
<evidence type="ECO:0000313" key="3">
    <source>
        <dbReference type="EMBL" id="KAL0462052.1"/>
    </source>
</evidence>
<dbReference type="PANTHER" id="PTHR32166">
    <property type="entry name" value="OSJNBA0013A04.12 PROTEIN"/>
    <property type="match status" value="1"/>
</dbReference>
<comment type="caution">
    <text evidence="3">The sequence shown here is derived from an EMBL/GenBank/DDBJ whole genome shotgun (WGS) entry which is preliminary data.</text>
</comment>
<dbReference type="InterPro" id="IPR007021">
    <property type="entry name" value="DUF659"/>
</dbReference>
<organism evidence="3">
    <name type="scientific">Sesamum latifolium</name>
    <dbReference type="NCBI Taxonomy" id="2727402"/>
    <lineage>
        <taxon>Eukaryota</taxon>
        <taxon>Viridiplantae</taxon>
        <taxon>Streptophyta</taxon>
        <taxon>Embryophyta</taxon>
        <taxon>Tracheophyta</taxon>
        <taxon>Spermatophyta</taxon>
        <taxon>Magnoliopsida</taxon>
        <taxon>eudicotyledons</taxon>
        <taxon>Gunneridae</taxon>
        <taxon>Pentapetalae</taxon>
        <taxon>asterids</taxon>
        <taxon>lamiids</taxon>
        <taxon>Lamiales</taxon>
        <taxon>Pedaliaceae</taxon>
        <taxon>Sesamum</taxon>
    </lineage>
</organism>
<dbReference type="InterPro" id="IPR012337">
    <property type="entry name" value="RNaseH-like_sf"/>
</dbReference>
<name>A0AAW2Y9D7_9LAMI</name>
<dbReference type="SUPFAM" id="SSF53098">
    <property type="entry name" value="Ribonuclease H-like"/>
    <property type="match status" value="1"/>
</dbReference>
<dbReference type="PANTHER" id="PTHR32166:SF74">
    <property type="entry name" value="OS05G0256350 PROTEIN"/>
    <property type="match status" value="1"/>
</dbReference>
<dbReference type="Pfam" id="PF04937">
    <property type="entry name" value="DUF659"/>
    <property type="match status" value="1"/>
</dbReference>
<gene>
    <name evidence="3" type="ORF">Slati_0092800</name>
</gene>
<accession>A0AAW2Y9D7</accession>
<protein>
    <recommendedName>
        <fullName evidence="2">DUF659 domain-containing protein</fullName>
    </recommendedName>
</protein>
<proteinExistence type="predicted"/>
<dbReference type="EMBL" id="JACGWN010000001">
    <property type="protein sequence ID" value="KAL0462052.1"/>
    <property type="molecule type" value="Genomic_DNA"/>
</dbReference>